<dbReference type="AlphaFoldDB" id="A0A074VDF8"/>
<dbReference type="EMBL" id="AVQL01000449">
    <property type="protein sequence ID" value="KEQ00525.1"/>
    <property type="molecule type" value="Genomic_DNA"/>
</dbReference>
<gene>
    <name evidence="1" type="ORF">SASC598J21_016710</name>
</gene>
<accession>A0A074VDF8</accession>
<comment type="caution">
    <text evidence="1">The sequence shown here is derived from an EMBL/GenBank/DDBJ whole genome shotgun (WGS) entry which is preliminary data.</text>
</comment>
<name>A0A074VDF8_9NEIS</name>
<reference evidence="1 2" key="1">
    <citation type="journal article" date="2014" name="PLoS Genet.">
        <title>Hidden diversity in honey bee gut symbionts detected by single-cell genomics.</title>
        <authorList>
            <person name="Engel P."/>
            <person name="Stepanauskas R."/>
            <person name="Moran N."/>
        </authorList>
    </citation>
    <scope>NUCLEOTIDE SEQUENCE [LARGE SCALE GENOMIC DNA]</scope>
    <source>
        <strain evidence="1 2">SCGC AB-598-J21</strain>
    </source>
</reference>
<protein>
    <recommendedName>
        <fullName evidence="3">ATP-binding protein</fullName>
    </recommendedName>
</protein>
<evidence type="ECO:0008006" key="3">
    <source>
        <dbReference type="Google" id="ProtNLM"/>
    </source>
</evidence>
<sequence>MTEKKIRAKERDAIIQSLKAGVTPKIGIQYIQVGRVNELKAMIQDIQRIEDGGAAFRLIIGDYGSGKTFL</sequence>
<evidence type="ECO:0000313" key="1">
    <source>
        <dbReference type="EMBL" id="KEQ00525.1"/>
    </source>
</evidence>
<dbReference type="Pfam" id="PF10923">
    <property type="entry name" value="BrxC_BrxD"/>
    <property type="match status" value="1"/>
</dbReference>
<evidence type="ECO:0000313" key="2">
    <source>
        <dbReference type="Proteomes" id="UP000027644"/>
    </source>
</evidence>
<proteinExistence type="predicted"/>
<dbReference type="Proteomes" id="UP000027644">
    <property type="component" value="Unassembled WGS sequence"/>
</dbReference>
<organism evidence="1 2">
    <name type="scientific">Snodgrassella alvi SCGC AB-598-J21</name>
    <dbReference type="NCBI Taxonomy" id="1385367"/>
    <lineage>
        <taxon>Bacteria</taxon>
        <taxon>Pseudomonadati</taxon>
        <taxon>Pseudomonadota</taxon>
        <taxon>Betaproteobacteria</taxon>
        <taxon>Neisseriales</taxon>
        <taxon>Neisseriaceae</taxon>
        <taxon>Snodgrassella</taxon>
    </lineage>
</organism>
<dbReference type="InterPro" id="IPR021228">
    <property type="entry name" value="BrxD"/>
</dbReference>